<keyword evidence="3 10" id="KW-0547">Nucleotide-binding</keyword>
<evidence type="ECO:0000256" key="9">
    <source>
        <dbReference type="PROSITE-ProRule" id="PRU01251"/>
    </source>
</evidence>
<dbReference type="SMART" id="SM01086">
    <property type="entry name" value="ClpB_D2-small"/>
    <property type="match status" value="1"/>
</dbReference>
<evidence type="ECO:0000256" key="3">
    <source>
        <dbReference type="ARBA" id="ARBA00022741"/>
    </source>
</evidence>
<dbReference type="PROSITE" id="PS00870">
    <property type="entry name" value="CLPAB_1"/>
    <property type="match status" value="1"/>
</dbReference>
<dbReference type="InterPro" id="IPR017730">
    <property type="entry name" value="Chaperonin_ClpB"/>
</dbReference>
<evidence type="ECO:0000256" key="7">
    <source>
        <dbReference type="ARBA" id="ARBA00023186"/>
    </source>
</evidence>
<evidence type="ECO:0000256" key="2">
    <source>
        <dbReference type="ARBA" id="ARBA00022737"/>
    </source>
</evidence>
<dbReference type="PROSITE" id="PS00871">
    <property type="entry name" value="CLPAB_2"/>
    <property type="match status" value="1"/>
</dbReference>
<reference evidence="13 14" key="1">
    <citation type="submission" date="2022-06" db="EMBL/GenBank/DDBJ databases">
        <title>Genomic Encyclopedia of Archaeal and Bacterial Type Strains, Phase II (KMG-II): from individual species to whole genera.</title>
        <authorList>
            <person name="Goeker M."/>
        </authorList>
    </citation>
    <scope>NUCLEOTIDE SEQUENCE [LARGE SCALE GENOMIC DNA]</scope>
    <source>
        <strain evidence="13 14">DSM 40477</strain>
    </source>
</reference>
<keyword evidence="13" id="KW-0378">Hydrolase</keyword>
<dbReference type="InterPro" id="IPR028299">
    <property type="entry name" value="ClpA/B_CS2"/>
</dbReference>
<dbReference type="InterPro" id="IPR036628">
    <property type="entry name" value="Clp_N_dom_sf"/>
</dbReference>
<keyword evidence="4 10" id="KW-0067">ATP-binding</keyword>
<evidence type="ECO:0000313" key="13">
    <source>
        <dbReference type="EMBL" id="MCP2261920.1"/>
    </source>
</evidence>
<dbReference type="InterPro" id="IPR001270">
    <property type="entry name" value="ClpA/B"/>
</dbReference>
<evidence type="ECO:0000256" key="10">
    <source>
        <dbReference type="RuleBase" id="RU004432"/>
    </source>
</evidence>
<dbReference type="RefSeq" id="WP_253673397.1">
    <property type="nucleotide sequence ID" value="NZ_JAMTCP010000052.1"/>
</dbReference>
<dbReference type="GO" id="GO:0008233">
    <property type="term" value="F:peptidase activity"/>
    <property type="evidence" value="ECO:0007669"/>
    <property type="project" value="UniProtKB-KW"/>
</dbReference>
<evidence type="ECO:0000313" key="14">
    <source>
        <dbReference type="Proteomes" id="UP001205311"/>
    </source>
</evidence>
<dbReference type="Pfam" id="PF10431">
    <property type="entry name" value="ClpB_D2-small"/>
    <property type="match status" value="1"/>
</dbReference>
<gene>
    <name evidence="11" type="primary">clpB</name>
    <name evidence="13" type="ORF">LX15_005647</name>
</gene>
<keyword evidence="7 10" id="KW-0143">Chaperone</keyword>
<keyword evidence="6 11" id="KW-0175">Coiled coil</keyword>
<proteinExistence type="inferred from homology"/>
<name>A0ABT1I2W7_STRSD</name>
<dbReference type="PANTHER" id="PTHR11638">
    <property type="entry name" value="ATP-DEPENDENT CLP PROTEASE"/>
    <property type="match status" value="1"/>
</dbReference>
<dbReference type="InterPro" id="IPR027417">
    <property type="entry name" value="P-loop_NTPase"/>
</dbReference>
<dbReference type="Gene3D" id="1.10.1780.10">
    <property type="entry name" value="Clp, N-terminal domain"/>
    <property type="match status" value="1"/>
</dbReference>
<dbReference type="PANTHER" id="PTHR11638:SF18">
    <property type="entry name" value="HEAT SHOCK PROTEIN 104"/>
    <property type="match status" value="1"/>
</dbReference>
<dbReference type="InterPro" id="IPR050130">
    <property type="entry name" value="ClpA_ClpB"/>
</dbReference>
<keyword evidence="11" id="KW-0963">Cytoplasm</keyword>
<comment type="similarity">
    <text evidence="1 10">Belongs to the ClpA/ClpB family.</text>
</comment>
<comment type="subcellular location">
    <subcellularLocation>
        <location evidence="11">Cytoplasm</location>
    </subcellularLocation>
</comment>
<dbReference type="SUPFAM" id="SSF52540">
    <property type="entry name" value="P-loop containing nucleoside triphosphate hydrolases"/>
    <property type="match status" value="2"/>
</dbReference>
<dbReference type="InterPro" id="IPR018368">
    <property type="entry name" value="ClpA/B_CS1"/>
</dbReference>
<keyword evidence="13" id="KW-0645">Protease</keyword>
<comment type="caution">
    <text evidence="13">The sequence shown here is derived from an EMBL/GenBank/DDBJ whole genome shotgun (WGS) entry which is preliminary data.</text>
</comment>
<feature type="domain" description="Clp R" evidence="12">
    <location>
        <begin position="1"/>
        <end position="147"/>
    </location>
</feature>
<dbReference type="InterPro" id="IPR004176">
    <property type="entry name" value="Clp_R_N"/>
</dbReference>
<dbReference type="CDD" id="cd19499">
    <property type="entry name" value="RecA-like_ClpB_Hsp104-like"/>
    <property type="match status" value="1"/>
</dbReference>
<dbReference type="GO" id="GO:0006508">
    <property type="term" value="P:proteolysis"/>
    <property type="evidence" value="ECO:0007669"/>
    <property type="project" value="UniProtKB-KW"/>
</dbReference>
<dbReference type="InterPro" id="IPR019489">
    <property type="entry name" value="Clp_ATPase_C"/>
</dbReference>
<sequence>MDAFNPTTKTQQAISSAVQAATVAGNPDVGPVHLLGALLAQADGVASPLLSAVGADPARVRAELDQLANRLPSASGATVAAPQFSGEAVRVLTHAQQLATEMRDEFVSTEHLLVGLAAQGGQVADLLRRHGATPEALREAFGKVRGSARVTSPDPEGTYQALEKYGVDLTQRAREGGLDPVIGRDAEIRRVVQVLSRRTKNNPVLIGEPGVGKTAIVEGLAQRIVAGDVPESLRGKRVVALDLGSMVAGAKYRGEFEERLKAVLREITESAGQVITFIDELHTIVGAGATGEGAMDAGNMIKPMLARGELRMVGATTLDEYRQHIEKDPALERRFQQVLVGEPSVEDTIGILRGLKERYEVHHGVRITDAALVAAATLSDRYITARFLPDKAIDLVDEAASRLRMEIDSRPVEIDEVERAVRRLEIEEMALSKEDDPASRERLAALRAELAEKREELAGLTARWQNEKGSIERVRELKEQLEQLRGESERAERDGDLGRAAELRYGRIPALEKELDAATAATDQQKVMLKEEVGADDVADVVSAWTGIPAGRLLEGETAKLLRMEEALARRVVGQSEAVRAVSDAVRRARAGVADPDRPTGSFLFLGPTGVGKTELAKALAEFLFDDERAMVRIDMSEYAEKHSVARLVGAPPGYVGYDQGGQLTEAVRRRPYTVVLLDEVEKAHQDVFDVLLQVLDDGRLTDGQGRTVDFRNTILVLTSNLGSQAIVDVSMTEKQREDAVLAVVRQHFKPEFLNRLDDVVVFHALSTEELTSIVDIQVSRLAARLAQRRLSLRVTEAARDWLAINGFDPVYGARPLRRLVQSAIGDQLAKKLLSGETRDGDTVVVDVTDDSSGLTVTRAEAAAAAHA</sequence>
<dbReference type="PRINTS" id="PR00300">
    <property type="entry name" value="CLPPROTEASEA"/>
</dbReference>
<comment type="function">
    <text evidence="11">Part of a stress-induced multi-chaperone system, it is involved in the recovery of the cell from heat-induced damage, in cooperation with DnaK, DnaJ and GrpE.</text>
</comment>
<dbReference type="SUPFAM" id="SSF81923">
    <property type="entry name" value="Double Clp-N motif"/>
    <property type="match status" value="1"/>
</dbReference>
<keyword evidence="14" id="KW-1185">Reference proteome</keyword>
<dbReference type="Pfam" id="PF17871">
    <property type="entry name" value="AAA_lid_9"/>
    <property type="match status" value="1"/>
</dbReference>
<feature type="coiled-coil region" evidence="11">
    <location>
        <begin position="414"/>
        <end position="494"/>
    </location>
</feature>
<evidence type="ECO:0000256" key="11">
    <source>
        <dbReference type="RuleBase" id="RU362034"/>
    </source>
</evidence>
<comment type="subunit">
    <text evidence="8">Homohexamer. The oligomerization is ATP-dependent.</text>
</comment>
<dbReference type="Pfam" id="PF07724">
    <property type="entry name" value="AAA_2"/>
    <property type="match status" value="1"/>
</dbReference>
<evidence type="ECO:0000256" key="8">
    <source>
        <dbReference type="ARBA" id="ARBA00026057"/>
    </source>
</evidence>
<dbReference type="CDD" id="cd00009">
    <property type="entry name" value="AAA"/>
    <property type="match status" value="1"/>
</dbReference>
<dbReference type="Gene3D" id="3.40.50.300">
    <property type="entry name" value="P-loop containing nucleotide triphosphate hydrolases"/>
    <property type="match status" value="3"/>
</dbReference>
<protein>
    <recommendedName>
        <fullName evidence="11">Chaperone protein ClpB</fullName>
    </recommendedName>
</protein>
<keyword evidence="5 11" id="KW-0346">Stress response</keyword>
<dbReference type="PROSITE" id="PS51903">
    <property type="entry name" value="CLP_R"/>
    <property type="match status" value="1"/>
</dbReference>
<accession>A0ABT1I2W7</accession>
<evidence type="ECO:0000256" key="5">
    <source>
        <dbReference type="ARBA" id="ARBA00023016"/>
    </source>
</evidence>
<dbReference type="InterPro" id="IPR041546">
    <property type="entry name" value="ClpA/ClpB_AAA_lid"/>
</dbReference>
<evidence type="ECO:0000256" key="4">
    <source>
        <dbReference type="ARBA" id="ARBA00022840"/>
    </source>
</evidence>
<dbReference type="Gene3D" id="1.10.8.60">
    <property type="match status" value="1"/>
</dbReference>
<dbReference type="InterPro" id="IPR003959">
    <property type="entry name" value="ATPase_AAA_core"/>
</dbReference>
<dbReference type="EMBL" id="JAMTCP010000052">
    <property type="protein sequence ID" value="MCP2261920.1"/>
    <property type="molecule type" value="Genomic_DNA"/>
</dbReference>
<organism evidence="13 14">
    <name type="scientific">Streptoalloteichus tenebrarius (strain ATCC 17920 / DSM 40477 / JCM 4838 / CBS 697.72 / NBRC 16177 / NCIMB 11028 / NRRL B-12390 / A12253. 1 / ISP 5477)</name>
    <name type="common">Streptomyces tenebrarius</name>
    <dbReference type="NCBI Taxonomy" id="1933"/>
    <lineage>
        <taxon>Bacteria</taxon>
        <taxon>Bacillati</taxon>
        <taxon>Actinomycetota</taxon>
        <taxon>Actinomycetes</taxon>
        <taxon>Pseudonocardiales</taxon>
        <taxon>Pseudonocardiaceae</taxon>
        <taxon>Streptoalloteichus</taxon>
    </lineage>
</organism>
<evidence type="ECO:0000259" key="12">
    <source>
        <dbReference type="PROSITE" id="PS51903"/>
    </source>
</evidence>
<dbReference type="InterPro" id="IPR003593">
    <property type="entry name" value="AAA+_ATPase"/>
</dbReference>
<dbReference type="Proteomes" id="UP001205311">
    <property type="component" value="Unassembled WGS sequence"/>
</dbReference>
<dbReference type="GO" id="GO:0005524">
    <property type="term" value="F:ATP binding"/>
    <property type="evidence" value="ECO:0007669"/>
    <property type="project" value="UniProtKB-KW"/>
</dbReference>
<dbReference type="Pfam" id="PF00004">
    <property type="entry name" value="AAA"/>
    <property type="match status" value="1"/>
</dbReference>
<keyword evidence="2 9" id="KW-0677">Repeat</keyword>
<evidence type="ECO:0000256" key="1">
    <source>
        <dbReference type="ARBA" id="ARBA00008675"/>
    </source>
</evidence>
<evidence type="ECO:0000256" key="6">
    <source>
        <dbReference type="ARBA" id="ARBA00023054"/>
    </source>
</evidence>
<comment type="subunit">
    <text evidence="11">Homohexamer; The oligomerization is ATP-dependent.</text>
</comment>
<dbReference type="SMART" id="SM00382">
    <property type="entry name" value="AAA"/>
    <property type="match status" value="2"/>
</dbReference>
<dbReference type="Pfam" id="PF02861">
    <property type="entry name" value="Clp_N"/>
    <property type="match status" value="1"/>
</dbReference>
<dbReference type="NCBIfam" id="TIGR03346">
    <property type="entry name" value="chaperone_ClpB"/>
    <property type="match status" value="1"/>
</dbReference>